<evidence type="ECO:0000256" key="7">
    <source>
        <dbReference type="ARBA" id="ARBA00022741"/>
    </source>
</evidence>
<evidence type="ECO:0000256" key="5">
    <source>
        <dbReference type="ARBA" id="ARBA00022679"/>
    </source>
</evidence>
<protein>
    <recommendedName>
        <fullName evidence="3">histidine kinase</fullName>
        <ecNumber evidence="3">2.7.13.3</ecNumber>
    </recommendedName>
</protein>
<dbReference type="PANTHER" id="PTHR45436">
    <property type="entry name" value="SENSOR HISTIDINE KINASE YKOH"/>
    <property type="match status" value="1"/>
</dbReference>
<keyword evidence="11" id="KW-0902">Two-component regulatory system</keyword>
<dbReference type="Gene3D" id="1.10.287.130">
    <property type="match status" value="1"/>
</dbReference>
<dbReference type="CDD" id="cd00075">
    <property type="entry name" value="HATPase"/>
    <property type="match status" value="1"/>
</dbReference>
<evidence type="ECO:0000256" key="1">
    <source>
        <dbReference type="ARBA" id="ARBA00000085"/>
    </source>
</evidence>
<dbReference type="EMBL" id="CP015118">
    <property type="protein sequence ID" value="ARN23093.1"/>
    <property type="molecule type" value="Genomic_DNA"/>
</dbReference>
<comment type="catalytic activity">
    <reaction evidence="1">
        <text>ATP + protein L-histidine = ADP + protein N-phospho-L-histidine.</text>
        <dbReference type="EC" id="2.7.13.3"/>
    </reaction>
</comment>
<dbReference type="SUPFAM" id="SSF55874">
    <property type="entry name" value="ATPase domain of HSP90 chaperone/DNA topoisomerase II/histidine kinase"/>
    <property type="match status" value="1"/>
</dbReference>
<keyword evidence="12" id="KW-0472">Membrane</keyword>
<dbReference type="InterPro" id="IPR004358">
    <property type="entry name" value="Sig_transdc_His_kin-like_C"/>
</dbReference>
<evidence type="ECO:0000256" key="8">
    <source>
        <dbReference type="ARBA" id="ARBA00022777"/>
    </source>
</evidence>
<evidence type="ECO:0000256" key="2">
    <source>
        <dbReference type="ARBA" id="ARBA00004141"/>
    </source>
</evidence>
<reference evidence="14 15" key="1">
    <citation type="submission" date="2016-04" db="EMBL/GenBank/DDBJ databases">
        <title>Complete genome sequence of natural rubber-degrading, novel Gram-negative bacterium, Rhizobacter gummiphilus strain NS21.</title>
        <authorList>
            <person name="Tabata M."/>
            <person name="Kasai D."/>
            <person name="Fukuda M."/>
        </authorList>
    </citation>
    <scope>NUCLEOTIDE SEQUENCE [LARGE SCALE GENOMIC DNA]</scope>
    <source>
        <strain evidence="14 15">NS21</strain>
    </source>
</reference>
<proteinExistence type="predicted"/>
<dbReference type="InterPro" id="IPR003594">
    <property type="entry name" value="HATPase_dom"/>
</dbReference>
<dbReference type="InterPro" id="IPR036890">
    <property type="entry name" value="HATPase_C_sf"/>
</dbReference>
<dbReference type="STRING" id="946333.A4W93_26105"/>
<dbReference type="GO" id="GO:0005524">
    <property type="term" value="F:ATP binding"/>
    <property type="evidence" value="ECO:0007669"/>
    <property type="project" value="UniProtKB-KW"/>
</dbReference>
<accession>A0A1W6LFV3</accession>
<evidence type="ECO:0000313" key="14">
    <source>
        <dbReference type="EMBL" id="ARN23093.1"/>
    </source>
</evidence>
<dbReference type="SMART" id="SM00387">
    <property type="entry name" value="HATPase_c"/>
    <property type="match status" value="1"/>
</dbReference>
<dbReference type="InterPro" id="IPR050428">
    <property type="entry name" value="TCS_sensor_his_kinase"/>
</dbReference>
<evidence type="ECO:0000313" key="15">
    <source>
        <dbReference type="Proteomes" id="UP000193427"/>
    </source>
</evidence>
<dbReference type="CDD" id="cd00082">
    <property type="entry name" value="HisKA"/>
    <property type="match status" value="1"/>
</dbReference>
<dbReference type="Pfam" id="PF02518">
    <property type="entry name" value="HATPase_c"/>
    <property type="match status" value="1"/>
</dbReference>
<dbReference type="Proteomes" id="UP000193427">
    <property type="component" value="Chromosome"/>
</dbReference>
<evidence type="ECO:0000256" key="9">
    <source>
        <dbReference type="ARBA" id="ARBA00022840"/>
    </source>
</evidence>
<dbReference type="EC" id="2.7.13.3" evidence="3"/>
<evidence type="ECO:0000256" key="3">
    <source>
        <dbReference type="ARBA" id="ARBA00012438"/>
    </source>
</evidence>
<dbReference type="InterPro" id="IPR005467">
    <property type="entry name" value="His_kinase_dom"/>
</dbReference>
<keyword evidence="10" id="KW-1133">Transmembrane helix</keyword>
<dbReference type="GO" id="GO:0000155">
    <property type="term" value="F:phosphorelay sensor kinase activity"/>
    <property type="evidence" value="ECO:0007669"/>
    <property type="project" value="InterPro"/>
</dbReference>
<keyword evidence="4" id="KW-0597">Phosphoprotein</keyword>
<keyword evidence="9" id="KW-0067">ATP-binding</keyword>
<dbReference type="AlphaFoldDB" id="A0A1W6LFV3"/>
<dbReference type="SUPFAM" id="SSF47384">
    <property type="entry name" value="Homodimeric domain of signal transducing histidine kinase"/>
    <property type="match status" value="1"/>
</dbReference>
<dbReference type="PROSITE" id="PS50109">
    <property type="entry name" value="HIS_KIN"/>
    <property type="match status" value="1"/>
</dbReference>
<dbReference type="RefSeq" id="WP_169726590.1">
    <property type="nucleotide sequence ID" value="NZ_CP015118.1"/>
</dbReference>
<dbReference type="PRINTS" id="PR00344">
    <property type="entry name" value="BCTRLSENSOR"/>
</dbReference>
<comment type="subcellular location">
    <subcellularLocation>
        <location evidence="2">Membrane</location>
        <topology evidence="2">Multi-pass membrane protein</topology>
    </subcellularLocation>
</comment>
<sequence>MAMWRALREPSIARRLVLAVLFACAGVWLAVYAVGRAGVYASESGSFDREMLTLSEAAVRVLASGEPAGLAGLAASIDADTALDGFPAGFLAFRVTDAQGRVVARGGEAPDVDADPAVAEGFADTRLDDRAHRLLRRWTPDRTYRVDVTQSIASREHTFDAVMFSGDGLRPLLVGVPLLLLPVWLAVYTGLRPLRRLSRELAGRSPSDLRPLAVPAEYRELAPVVVELNATLARVQGLLDRERAFLADAAHELRTPLAVVSAQCDTLIQSRSPEDRDAAASRLRQGLARAHRLVGQLLALARLEAGQPADPAPIDVADVARDTLASHAPAARTAGIELAYVGPDSHVLSCAPEALESVLDNLVGNAVRYGRPGGRVEVVLSAESSGLHLAVRDDGPGIAPADRSRVFERFHRGAGVSASGSGLGLAIVVSAARRLGARLDLGDGLGGQGISIGLRWRAPQPGAVPLA</sequence>
<keyword evidence="6" id="KW-0812">Transmembrane</keyword>
<dbReference type="Gene3D" id="3.30.565.10">
    <property type="entry name" value="Histidine kinase-like ATPase, C-terminal domain"/>
    <property type="match status" value="1"/>
</dbReference>
<keyword evidence="7" id="KW-0547">Nucleotide-binding</keyword>
<evidence type="ECO:0000256" key="11">
    <source>
        <dbReference type="ARBA" id="ARBA00023012"/>
    </source>
</evidence>
<dbReference type="Pfam" id="PF00512">
    <property type="entry name" value="HisKA"/>
    <property type="match status" value="1"/>
</dbReference>
<organism evidence="14 15">
    <name type="scientific">Piscinibacter gummiphilus</name>
    <dbReference type="NCBI Taxonomy" id="946333"/>
    <lineage>
        <taxon>Bacteria</taxon>
        <taxon>Pseudomonadati</taxon>
        <taxon>Pseudomonadota</taxon>
        <taxon>Betaproteobacteria</taxon>
        <taxon>Burkholderiales</taxon>
        <taxon>Sphaerotilaceae</taxon>
        <taxon>Piscinibacter</taxon>
    </lineage>
</organism>
<name>A0A1W6LFV3_9BURK</name>
<dbReference type="GO" id="GO:0005886">
    <property type="term" value="C:plasma membrane"/>
    <property type="evidence" value="ECO:0007669"/>
    <property type="project" value="TreeGrafter"/>
</dbReference>
<keyword evidence="15" id="KW-1185">Reference proteome</keyword>
<dbReference type="PANTHER" id="PTHR45436:SF14">
    <property type="entry name" value="SENSOR PROTEIN QSEC"/>
    <property type="match status" value="1"/>
</dbReference>
<evidence type="ECO:0000259" key="13">
    <source>
        <dbReference type="PROSITE" id="PS50109"/>
    </source>
</evidence>
<dbReference type="KEGG" id="rgu:A4W93_26105"/>
<evidence type="ECO:0000256" key="12">
    <source>
        <dbReference type="ARBA" id="ARBA00023136"/>
    </source>
</evidence>
<evidence type="ECO:0000256" key="6">
    <source>
        <dbReference type="ARBA" id="ARBA00022692"/>
    </source>
</evidence>
<evidence type="ECO:0000256" key="4">
    <source>
        <dbReference type="ARBA" id="ARBA00022553"/>
    </source>
</evidence>
<dbReference type="SMART" id="SM00388">
    <property type="entry name" value="HisKA"/>
    <property type="match status" value="1"/>
</dbReference>
<dbReference type="InterPro" id="IPR036097">
    <property type="entry name" value="HisK_dim/P_sf"/>
</dbReference>
<dbReference type="InterPro" id="IPR003661">
    <property type="entry name" value="HisK_dim/P_dom"/>
</dbReference>
<gene>
    <name evidence="14" type="ORF">A4W93_26105</name>
</gene>
<keyword evidence="8" id="KW-0418">Kinase</keyword>
<evidence type="ECO:0000256" key="10">
    <source>
        <dbReference type="ARBA" id="ARBA00022989"/>
    </source>
</evidence>
<keyword evidence="5" id="KW-0808">Transferase</keyword>
<feature type="domain" description="Histidine kinase" evidence="13">
    <location>
        <begin position="248"/>
        <end position="458"/>
    </location>
</feature>